<organism evidence="2 3">
    <name type="scientific">Hymenobacter frigidus</name>
    <dbReference type="NCBI Taxonomy" id="1524095"/>
    <lineage>
        <taxon>Bacteria</taxon>
        <taxon>Pseudomonadati</taxon>
        <taxon>Bacteroidota</taxon>
        <taxon>Cytophagia</taxon>
        <taxon>Cytophagales</taxon>
        <taxon>Hymenobacteraceae</taxon>
        <taxon>Hymenobacter</taxon>
    </lineage>
</organism>
<evidence type="ECO:0000313" key="3">
    <source>
        <dbReference type="Proteomes" id="UP000637774"/>
    </source>
</evidence>
<evidence type="ECO:0000256" key="1">
    <source>
        <dbReference type="SAM" id="MobiDB-lite"/>
    </source>
</evidence>
<accession>A0ABQ2AB87</accession>
<proteinExistence type="predicted"/>
<protein>
    <submittedName>
        <fullName evidence="2">Uncharacterized protein</fullName>
    </submittedName>
</protein>
<comment type="caution">
    <text evidence="2">The sequence shown here is derived from an EMBL/GenBank/DDBJ whole genome shotgun (WGS) entry which is preliminary data.</text>
</comment>
<name>A0ABQ2AB87_9BACT</name>
<dbReference type="RefSeq" id="WP_188562710.1">
    <property type="nucleotide sequence ID" value="NZ_BMGY01000028.1"/>
</dbReference>
<dbReference type="Proteomes" id="UP000637774">
    <property type="component" value="Unassembled WGS sequence"/>
</dbReference>
<evidence type="ECO:0000313" key="2">
    <source>
        <dbReference type="EMBL" id="GGH87930.1"/>
    </source>
</evidence>
<sequence length="76" mass="8201">MKSVLKFALLASLIVTGKLVKQPTQATVRQSVEAKSVNNSTSVVLVHQVLTSEPVKPAREQLQPQQSGNGLIAEMF</sequence>
<gene>
    <name evidence="2" type="ORF">GCM10011495_27990</name>
</gene>
<keyword evidence="3" id="KW-1185">Reference proteome</keyword>
<feature type="region of interest" description="Disordered" evidence="1">
    <location>
        <begin position="56"/>
        <end position="76"/>
    </location>
</feature>
<dbReference type="EMBL" id="BMGY01000028">
    <property type="protein sequence ID" value="GGH87930.1"/>
    <property type="molecule type" value="Genomic_DNA"/>
</dbReference>
<reference evidence="3" key="1">
    <citation type="journal article" date="2019" name="Int. J. Syst. Evol. Microbiol.">
        <title>The Global Catalogue of Microorganisms (GCM) 10K type strain sequencing project: providing services to taxonomists for standard genome sequencing and annotation.</title>
        <authorList>
            <consortium name="The Broad Institute Genomics Platform"/>
            <consortium name="The Broad Institute Genome Sequencing Center for Infectious Disease"/>
            <person name="Wu L."/>
            <person name="Ma J."/>
        </authorList>
    </citation>
    <scope>NUCLEOTIDE SEQUENCE [LARGE SCALE GENOMIC DNA]</scope>
    <source>
        <strain evidence="3">CGMCC 1.14966</strain>
    </source>
</reference>